<dbReference type="SUPFAM" id="SSF57863">
    <property type="entry name" value="ArfGap/RecO-like zinc finger"/>
    <property type="match status" value="1"/>
</dbReference>
<dbReference type="SMART" id="SM00233">
    <property type="entry name" value="PH"/>
    <property type="match status" value="1"/>
</dbReference>
<dbReference type="InterPro" id="IPR002110">
    <property type="entry name" value="Ankyrin_rpt"/>
</dbReference>
<dbReference type="SMART" id="SM00248">
    <property type="entry name" value="ANK"/>
    <property type="match status" value="3"/>
</dbReference>
<dbReference type="FunFam" id="1.10.220.150:FF:000007">
    <property type="entry name" value="Arf-GAP with coiled-coil, ANK repeat and PH domain-containing protein 2"/>
    <property type="match status" value="1"/>
</dbReference>
<feature type="domain" description="PH" evidence="10">
    <location>
        <begin position="157"/>
        <end position="252"/>
    </location>
</feature>
<evidence type="ECO:0000256" key="1">
    <source>
        <dbReference type="ARBA" id="ARBA00022723"/>
    </source>
</evidence>
<dbReference type="InterPro" id="IPR001849">
    <property type="entry name" value="PH_domain"/>
</dbReference>
<dbReference type="GO" id="GO:0008270">
    <property type="term" value="F:zinc ion binding"/>
    <property type="evidence" value="ECO:0007669"/>
    <property type="project" value="UniProtKB-KW"/>
</dbReference>
<dbReference type="InterPro" id="IPR036770">
    <property type="entry name" value="Ankyrin_rpt-contain_sf"/>
</dbReference>
<dbReference type="PRINTS" id="PR00405">
    <property type="entry name" value="REVINTRACTNG"/>
</dbReference>
<dbReference type="PANTHER" id="PTHR23180">
    <property type="entry name" value="CENTAURIN/ARF"/>
    <property type="match status" value="1"/>
</dbReference>
<comment type="domain">
    <text evidence="8">The BAR domain mediates homodimerization, it can neither bind membrane nor impart curvature, but instead requires the neighboring PH domain to achieve these functions.</text>
</comment>
<reference evidence="12" key="2">
    <citation type="submission" date="2025-09" db="UniProtKB">
        <authorList>
            <consortium name="Ensembl"/>
        </authorList>
    </citation>
    <scope>IDENTIFICATION</scope>
</reference>
<proteinExistence type="predicted"/>
<sequence length="573" mass="64249">MTVKLDFEECLKDSPRFRAEIEVVQNDVSELETRLDKVRYMHLHLRTLFIISDVRRFKDVRKEFERSSECLEGAQGRNAQAPRGKQHEVEEASNALLNARKAFRSEALDYVLEVRKKENILSLMEAQAQFFQQGHQSLSELDEYRRKLNEEVIASNGIAMEGYLYKRASNAFKTWSRRWFSIQKNQLVYQKKFKDQPTVVVEDLRLCTVKPSAENERRFCFEVVSPSKCCLLQADSERQQQAWISAVQNSIASAFQERREDPHSPRQRCSSMSASNLAAGGGGGGADQEKEGCKALEEVQAIPGNKQCCDCGEPGPDWASINLGITLCIVCSGIHRSLGVHFSKVRSLTLDSWEPELIKLMCELGNTVINRIYEARIDEITIKKPHPSNEDEEEEDLSGLHPGALLYRSAALQNFPVMADALAHGADVNWVNVAEDSSTPLIQAVTANALAACEFLLQNSANVNQADSNGRGPLHHATILGHTGLVCLFLKRGADYNARDKSQKDPITIAVDAANADIVTLLRIAKMNKEMREMDGAFGQPGDETYQDIFRDFSHMASNNPEKLKRRSADPKT</sequence>
<dbReference type="SUPFAM" id="SSF103657">
    <property type="entry name" value="BAR/IMD domain-like"/>
    <property type="match status" value="1"/>
</dbReference>
<evidence type="ECO:0000313" key="13">
    <source>
        <dbReference type="Proteomes" id="UP000694389"/>
    </source>
</evidence>
<comment type="domain">
    <text evidence="8">PH domain binds phospholipids including phosphatidic acid, phosphatidylinositol 3-phosphate, phosphatidylinositol 3,5-bisphosphate (PIP2) and phosphatidylinositol 3,4,5-trisphosphate (PIP3). May mediate protein binding to PIP2 or PIP3 containing membranes.</text>
</comment>
<dbReference type="SUPFAM" id="SSF48403">
    <property type="entry name" value="Ankyrin repeat"/>
    <property type="match status" value="1"/>
</dbReference>
<dbReference type="Pfam" id="PF01412">
    <property type="entry name" value="ArfGap"/>
    <property type="match status" value="1"/>
</dbReference>
<dbReference type="PROSITE" id="PS50115">
    <property type="entry name" value="ARFGAP"/>
    <property type="match status" value="1"/>
</dbReference>
<dbReference type="Pfam" id="PF16746">
    <property type="entry name" value="BAR_3"/>
    <property type="match status" value="2"/>
</dbReference>
<evidence type="ECO:0000259" key="11">
    <source>
        <dbReference type="PROSITE" id="PS50115"/>
    </source>
</evidence>
<dbReference type="GeneTree" id="ENSGT00940000160289"/>
<evidence type="ECO:0000256" key="7">
    <source>
        <dbReference type="PROSITE-ProRule" id="PRU00288"/>
    </source>
</evidence>
<gene>
    <name evidence="12" type="primary">acap1</name>
</gene>
<dbReference type="SMART" id="SM00105">
    <property type="entry name" value="ArfGap"/>
    <property type="match status" value="1"/>
</dbReference>
<dbReference type="InterPro" id="IPR045258">
    <property type="entry name" value="ACAP1/2/3-like"/>
</dbReference>
<evidence type="ECO:0000256" key="9">
    <source>
        <dbReference type="SAM" id="MobiDB-lite"/>
    </source>
</evidence>
<dbReference type="Pfam" id="PF12796">
    <property type="entry name" value="Ank_2"/>
    <property type="match status" value="1"/>
</dbReference>
<dbReference type="Proteomes" id="UP000694389">
    <property type="component" value="Unassembled WGS sequence"/>
</dbReference>
<dbReference type="Gene3D" id="2.30.29.30">
    <property type="entry name" value="Pleckstrin-homology domain (PH domain)/Phosphotyrosine-binding domain (PTB)"/>
    <property type="match status" value="1"/>
</dbReference>
<keyword evidence="2 8" id="KW-0677">Repeat</keyword>
<evidence type="ECO:0000256" key="2">
    <source>
        <dbReference type="ARBA" id="ARBA00022737"/>
    </source>
</evidence>
<dbReference type="Gene3D" id="1.10.220.150">
    <property type="entry name" value="Arf GTPase activating protein"/>
    <property type="match status" value="1"/>
</dbReference>
<dbReference type="AlphaFoldDB" id="A0A8C4F908"/>
<dbReference type="InterPro" id="IPR011993">
    <property type="entry name" value="PH-like_dom_sf"/>
</dbReference>
<dbReference type="InterPro" id="IPR038508">
    <property type="entry name" value="ArfGAP_dom_sf"/>
</dbReference>
<dbReference type="InterPro" id="IPR004148">
    <property type="entry name" value="BAR_dom"/>
</dbReference>
<evidence type="ECO:0000256" key="4">
    <source>
        <dbReference type="ARBA" id="ARBA00022833"/>
    </source>
</evidence>
<dbReference type="PROSITE" id="PS50088">
    <property type="entry name" value="ANK_REPEAT"/>
    <property type="match status" value="2"/>
</dbReference>
<evidence type="ECO:0000256" key="8">
    <source>
        <dbReference type="RuleBase" id="RU369028"/>
    </source>
</evidence>
<feature type="domain" description="Arf-GAP" evidence="11">
    <location>
        <begin position="293"/>
        <end position="395"/>
    </location>
</feature>
<dbReference type="Gene3D" id="1.25.40.20">
    <property type="entry name" value="Ankyrin repeat-containing domain"/>
    <property type="match status" value="1"/>
</dbReference>
<organism evidence="12 13">
    <name type="scientific">Dicentrarchus labrax</name>
    <name type="common">European seabass</name>
    <name type="synonym">Morone labrax</name>
    <dbReference type="NCBI Taxonomy" id="13489"/>
    <lineage>
        <taxon>Eukaryota</taxon>
        <taxon>Metazoa</taxon>
        <taxon>Chordata</taxon>
        <taxon>Craniata</taxon>
        <taxon>Vertebrata</taxon>
        <taxon>Euteleostomi</taxon>
        <taxon>Actinopterygii</taxon>
        <taxon>Neopterygii</taxon>
        <taxon>Teleostei</taxon>
        <taxon>Neoteleostei</taxon>
        <taxon>Acanthomorphata</taxon>
        <taxon>Eupercaria</taxon>
        <taxon>Moronidae</taxon>
        <taxon>Dicentrarchus</taxon>
    </lineage>
</organism>
<keyword evidence="3 7" id="KW-0863">Zinc-finger</keyword>
<evidence type="ECO:0000259" key="10">
    <source>
        <dbReference type="PROSITE" id="PS50003"/>
    </source>
</evidence>
<dbReference type="FunFam" id="2.30.29.30:FF:000026">
    <property type="entry name" value="Arf-GAP with coiled-coil, ANK repeat and PH domain-containing protein 2"/>
    <property type="match status" value="1"/>
</dbReference>
<dbReference type="InterPro" id="IPR027267">
    <property type="entry name" value="AH/BAR_dom_sf"/>
</dbReference>
<feature type="repeat" description="ANK" evidence="6">
    <location>
        <begin position="436"/>
        <end position="468"/>
    </location>
</feature>
<dbReference type="Ensembl" id="ENSDLAT00005030599.2">
    <property type="protein sequence ID" value="ENSDLAP00005028678.2"/>
    <property type="gene ID" value="ENSDLAG00005011773.2"/>
</dbReference>
<dbReference type="PROSITE" id="PS50297">
    <property type="entry name" value="ANK_REP_REGION"/>
    <property type="match status" value="1"/>
</dbReference>
<dbReference type="Pfam" id="PF00169">
    <property type="entry name" value="PH"/>
    <property type="match status" value="1"/>
</dbReference>
<dbReference type="Gene3D" id="1.20.1270.60">
    <property type="entry name" value="Arfaptin homology (AH) domain/BAR domain"/>
    <property type="match status" value="2"/>
</dbReference>
<protein>
    <recommendedName>
        <fullName evidence="8">Arf-GAP with coiled-coil, ANK repeat and PH domain-containing protein</fullName>
        <shortName evidence="8">Cnt-b</shortName>
    </recommendedName>
    <alternativeName>
        <fullName evidence="8">Centaurin-beta</fullName>
    </alternativeName>
</protein>
<dbReference type="GO" id="GO:0005096">
    <property type="term" value="F:GTPase activator activity"/>
    <property type="evidence" value="ECO:0007669"/>
    <property type="project" value="UniProtKB-KW"/>
</dbReference>
<accession>A0A8C4F908</accession>
<keyword evidence="4 8" id="KW-0862">Zinc</keyword>
<evidence type="ECO:0000313" key="12">
    <source>
        <dbReference type="Ensembl" id="ENSDLAP00005028678.2"/>
    </source>
</evidence>
<evidence type="ECO:0000256" key="5">
    <source>
        <dbReference type="ARBA" id="ARBA00023043"/>
    </source>
</evidence>
<feature type="compositionally biased region" description="Polar residues" evidence="9">
    <location>
        <begin position="267"/>
        <end position="276"/>
    </location>
</feature>
<dbReference type="CDD" id="cd13250">
    <property type="entry name" value="PH_ACAP"/>
    <property type="match status" value="1"/>
</dbReference>
<dbReference type="PROSITE" id="PS50003">
    <property type="entry name" value="PH_DOMAIN"/>
    <property type="match status" value="1"/>
</dbReference>
<name>A0A8C4F908_DICLA</name>
<feature type="repeat" description="ANK" evidence="6">
    <location>
        <begin position="469"/>
        <end position="501"/>
    </location>
</feature>
<dbReference type="GO" id="GO:0010008">
    <property type="term" value="C:endosome membrane"/>
    <property type="evidence" value="ECO:0007669"/>
    <property type="project" value="UniProtKB-SubCell"/>
</dbReference>
<reference evidence="12" key="1">
    <citation type="submission" date="2025-08" db="UniProtKB">
        <authorList>
            <consortium name="Ensembl"/>
        </authorList>
    </citation>
    <scope>IDENTIFICATION</scope>
</reference>
<comment type="function">
    <text evidence="8">GTPase-activating protein for the ADP ribosylation factor family.</text>
</comment>
<dbReference type="InterPro" id="IPR001164">
    <property type="entry name" value="ArfGAP_dom"/>
</dbReference>
<dbReference type="PANTHER" id="PTHR23180:SF197">
    <property type="entry name" value="ARF-GAP WITH COILED-COIL, ANK REPEAT AND PH DOMAIN-CONTAINING PROTEIN 1"/>
    <property type="match status" value="1"/>
</dbReference>
<keyword evidence="8" id="KW-0967">Endosome</keyword>
<feature type="region of interest" description="Disordered" evidence="9">
    <location>
        <begin position="262"/>
        <end position="283"/>
    </location>
</feature>
<evidence type="ECO:0000256" key="6">
    <source>
        <dbReference type="PROSITE-ProRule" id="PRU00023"/>
    </source>
</evidence>
<keyword evidence="1 8" id="KW-0479">Metal-binding</keyword>
<dbReference type="SUPFAM" id="SSF50729">
    <property type="entry name" value="PH domain-like"/>
    <property type="match status" value="1"/>
</dbReference>
<keyword evidence="8" id="KW-0343">GTPase activation</keyword>
<dbReference type="FunFam" id="1.25.40.20:FF:000020">
    <property type="entry name" value="Arf-GAP with coiled-coil, ANK repeat and PH domain-containing protein 2"/>
    <property type="match status" value="1"/>
</dbReference>
<comment type="activity regulation">
    <text evidence="8">GAP activity stimulated by phosphatidylinositol 4,5-bisphosphate (PIP2) and phosphatidic acid.</text>
</comment>
<keyword evidence="5 6" id="KW-0040">ANK repeat</keyword>
<keyword evidence="13" id="KW-1185">Reference proteome</keyword>
<dbReference type="InterPro" id="IPR037278">
    <property type="entry name" value="ARFGAP/RecO"/>
</dbReference>
<evidence type="ECO:0000256" key="3">
    <source>
        <dbReference type="ARBA" id="ARBA00022771"/>
    </source>
</evidence>
<comment type="subcellular location">
    <subcellularLocation>
        <location evidence="8">Endosome membrane</location>
        <topology evidence="8">Peripheral membrane protein</topology>
    </subcellularLocation>
</comment>